<dbReference type="OrthoDB" id="1661054at2759"/>
<evidence type="ECO:0000256" key="1">
    <source>
        <dbReference type="ARBA" id="ARBA00004395"/>
    </source>
</evidence>
<comment type="similarity">
    <text evidence="2">Belongs to the COG8 family.</text>
</comment>
<accession>A0A261Y356</accession>
<proteinExistence type="inferred from homology"/>
<dbReference type="SUPFAM" id="SSF74788">
    <property type="entry name" value="Cullin repeat-like"/>
    <property type="match status" value="1"/>
</dbReference>
<organism evidence="10 11">
    <name type="scientific">Bifiguratus adelaidae</name>
    <dbReference type="NCBI Taxonomy" id="1938954"/>
    <lineage>
        <taxon>Eukaryota</taxon>
        <taxon>Fungi</taxon>
        <taxon>Fungi incertae sedis</taxon>
        <taxon>Mucoromycota</taxon>
        <taxon>Mucoromycotina</taxon>
        <taxon>Endogonomycetes</taxon>
        <taxon>Endogonales</taxon>
        <taxon>Endogonales incertae sedis</taxon>
        <taxon>Bifiguratus</taxon>
    </lineage>
</organism>
<evidence type="ECO:0000256" key="5">
    <source>
        <dbReference type="ARBA" id="ARBA00022927"/>
    </source>
</evidence>
<dbReference type="AlphaFoldDB" id="A0A261Y356"/>
<feature type="compositionally biased region" description="Basic and acidic residues" evidence="9">
    <location>
        <begin position="595"/>
        <end position="608"/>
    </location>
</feature>
<dbReference type="EMBL" id="MVBO01000023">
    <property type="protein sequence ID" value="OZJ05060.1"/>
    <property type="molecule type" value="Genomic_DNA"/>
</dbReference>
<keyword evidence="5" id="KW-0653">Protein transport</keyword>
<gene>
    <name evidence="10" type="ORF">BZG36_02094</name>
</gene>
<name>A0A261Y356_9FUNG</name>
<keyword evidence="11" id="KW-1185">Reference proteome</keyword>
<comment type="subcellular location">
    <subcellularLocation>
        <location evidence="1">Golgi apparatus membrane</location>
        <topology evidence="1">Peripheral membrane protein</topology>
    </subcellularLocation>
</comment>
<dbReference type="GO" id="GO:0017119">
    <property type="term" value="C:Golgi transport complex"/>
    <property type="evidence" value="ECO:0007669"/>
    <property type="project" value="InterPro"/>
</dbReference>
<feature type="region of interest" description="Disordered" evidence="9">
    <location>
        <begin position="595"/>
        <end position="670"/>
    </location>
</feature>
<dbReference type="PANTHER" id="PTHR21311">
    <property type="entry name" value="CONSERVED OLIGOMERIC GOLGI COMPLEX COMPONENT 8"/>
    <property type="match status" value="1"/>
</dbReference>
<evidence type="ECO:0000256" key="8">
    <source>
        <dbReference type="ARBA" id="ARBA00031347"/>
    </source>
</evidence>
<dbReference type="GO" id="GO:0006891">
    <property type="term" value="P:intra-Golgi vesicle-mediated transport"/>
    <property type="evidence" value="ECO:0007669"/>
    <property type="project" value="TreeGrafter"/>
</dbReference>
<dbReference type="Proteomes" id="UP000242875">
    <property type="component" value="Unassembled WGS sequence"/>
</dbReference>
<evidence type="ECO:0000313" key="10">
    <source>
        <dbReference type="EMBL" id="OZJ05060.1"/>
    </source>
</evidence>
<evidence type="ECO:0000256" key="3">
    <source>
        <dbReference type="ARBA" id="ARBA00020983"/>
    </source>
</evidence>
<evidence type="ECO:0000256" key="6">
    <source>
        <dbReference type="ARBA" id="ARBA00023034"/>
    </source>
</evidence>
<evidence type="ECO:0000256" key="4">
    <source>
        <dbReference type="ARBA" id="ARBA00022448"/>
    </source>
</evidence>
<dbReference type="Pfam" id="PF04124">
    <property type="entry name" value="Dor1"/>
    <property type="match status" value="1"/>
</dbReference>
<evidence type="ECO:0000256" key="9">
    <source>
        <dbReference type="SAM" id="MobiDB-lite"/>
    </source>
</evidence>
<keyword evidence="6" id="KW-0333">Golgi apparatus</keyword>
<comment type="caution">
    <text evidence="10">The sequence shown here is derived from an EMBL/GenBank/DDBJ whole genome shotgun (WGS) entry which is preliminary data.</text>
</comment>
<dbReference type="GO" id="GO:0015031">
    <property type="term" value="P:protein transport"/>
    <property type="evidence" value="ECO:0007669"/>
    <property type="project" value="UniProtKB-KW"/>
</dbReference>
<sequence>MTEAALDTSRHDLVLSLLHSKGQGVNERHHEESTPTWLANYVDHLLSLPLASLQQEPQRLIKATSNVDQDLQSLVLDEYQSIVKARDVQIDTEVRLDDLRAHLDGFESMVTDVMNSCKDFDQEVSAFLDVRSELESILDNHDSLLDLLEIPQLMETCVRNGYYQEAMDLSAHVTRLANRHSEVKLLQSIQHQTQQTLAFMQLQLIRLLQKPIRLPVAMNIVGNLRRMRTFGRGEMELRVAFLKCRRLYFQALMLELEREVEKSSEFVSKNQREFKQRFVYDFIKKAIDLLREHLFEVATQYTSIFQSSTPRSRSISESHSAPPPASTIVTTSLLPTYTTDLTKTLLDILRKYLPQVNDTASLSSILTQLMYCGMSLGRVGLDFRHLVCDEFEAMMWSIVDGMLTTTGANFASKIEFATKSRIPPSQWMVSRTFNSTNIMDDLERSKSPPKASQSSFSSPPQIILSCPALAHFTNGVLSAFNALRPLAPISLFPKLRDKLDTLLRQVSAQLQAYLDAYVPSHDHNDISIPDANAIEAFVTTYVRCVVSYLHRCLCRGVYGSATMYIADSDLEQVKVFEKNLEEVFKIWLPQTAEIGTKEDKEPSTEKEAGAASSADADGDADTISAPVDHQEEDVTTRAGTEATSNSERDSDIAPAKDTNGIKDTNDSIDG</sequence>
<dbReference type="GO" id="GO:0000139">
    <property type="term" value="C:Golgi membrane"/>
    <property type="evidence" value="ECO:0007669"/>
    <property type="project" value="UniProtKB-SubCell"/>
</dbReference>
<dbReference type="PANTHER" id="PTHR21311:SF0">
    <property type="entry name" value="CONSERVED OLIGOMERIC GOLGI COMPLEX SUBUNIT 8"/>
    <property type="match status" value="1"/>
</dbReference>
<evidence type="ECO:0000313" key="11">
    <source>
        <dbReference type="Proteomes" id="UP000242875"/>
    </source>
</evidence>
<dbReference type="InterPro" id="IPR007255">
    <property type="entry name" value="COG8"/>
</dbReference>
<evidence type="ECO:0000256" key="2">
    <source>
        <dbReference type="ARBA" id="ARBA00006419"/>
    </source>
</evidence>
<evidence type="ECO:0000256" key="7">
    <source>
        <dbReference type="ARBA" id="ARBA00023136"/>
    </source>
</evidence>
<feature type="compositionally biased region" description="Basic and acidic residues" evidence="9">
    <location>
        <begin position="659"/>
        <end position="670"/>
    </location>
</feature>
<keyword evidence="4" id="KW-0813">Transport</keyword>
<protein>
    <recommendedName>
        <fullName evidence="3">Conserved oligomeric Golgi complex subunit 8</fullName>
    </recommendedName>
    <alternativeName>
        <fullName evidence="8">Component of oligomeric Golgi complex 8</fullName>
    </alternativeName>
</protein>
<keyword evidence="7" id="KW-0472">Membrane</keyword>
<reference evidence="10 11" key="1">
    <citation type="journal article" date="2017" name="Mycologia">
        <title>Bifiguratus adelaidae, gen. et sp. nov., a new member of Mucoromycotina in endophytic and soil-dwelling habitats.</title>
        <authorList>
            <person name="Torres-Cruz T.J."/>
            <person name="Billingsley Tobias T.L."/>
            <person name="Almatruk M."/>
            <person name="Hesse C."/>
            <person name="Kuske C.R."/>
            <person name="Desiro A."/>
            <person name="Benucci G.M."/>
            <person name="Bonito G."/>
            <person name="Stajich J.E."/>
            <person name="Dunlap C."/>
            <person name="Arnold A.E."/>
            <person name="Porras-Alfaro A."/>
        </authorList>
    </citation>
    <scope>NUCLEOTIDE SEQUENCE [LARGE SCALE GENOMIC DNA]</scope>
    <source>
        <strain evidence="10 11">AZ0501</strain>
    </source>
</reference>
<dbReference type="InterPro" id="IPR016159">
    <property type="entry name" value="Cullin_repeat-like_dom_sf"/>
</dbReference>